<dbReference type="InterPro" id="IPR041854">
    <property type="entry name" value="BFD-like_2Fe2S-bd_dom_sf"/>
</dbReference>
<dbReference type="OrthoDB" id="7428628at2"/>
<dbReference type="AlphaFoldDB" id="A0A0H2MZF1"/>
<evidence type="ECO:0000256" key="4">
    <source>
        <dbReference type="ARBA" id="ARBA00022982"/>
    </source>
</evidence>
<reference evidence="10 11" key="1">
    <citation type="submission" date="2015-03" db="EMBL/GenBank/DDBJ databases">
        <title>Genome Sequence of Kiloniella spongiae MEBiC09566, isolated from a marine sponge.</title>
        <authorList>
            <person name="Shao Z."/>
            <person name="Wang L."/>
            <person name="Li X."/>
        </authorList>
    </citation>
    <scope>NUCLEOTIDE SEQUENCE [LARGE SCALE GENOMIC DNA]</scope>
    <source>
        <strain evidence="10 11">MEBiC09566</strain>
    </source>
</reference>
<feature type="domain" description="BFD-like [2Fe-2S]-binding" evidence="9">
    <location>
        <begin position="2"/>
        <end position="51"/>
    </location>
</feature>
<dbReference type="Proteomes" id="UP000035444">
    <property type="component" value="Unassembled WGS sequence"/>
</dbReference>
<dbReference type="GO" id="GO:0046872">
    <property type="term" value="F:metal ion binding"/>
    <property type="evidence" value="ECO:0007669"/>
    <property type="project" value="UniProtKB-KW"/>
</dbReference>
<proteinExistence type="inferred from homology"/>
<dbReference type="GO" id="GO:0051537">
    <property type="term" value="F:2 iron, 2 sulfur cluster binding"/>
    <property type="evidence" value="ECO:0007669"/>
    <property type="project" value="UniProtKB-KW"/>
</dbReference>
<keyword evidence="11" id="KW-1185">Reference proteome</keyword>
<dbReference type="InterPro" id="IPR007419">
    <property type="entry name" value="BFD-like_2Fe2S-bd_dom"/>
</dbReference>
<keyword evidence="3" id="KW-0479">Metal-binding</keyword>
<evidence type="ECO:0000256" key="6">
    <source>
        <dbReference type="ARBA" id="ARBA00023014"/>
    </source>
</evidence>
<evidence type="ECO:0000256" key="5">
    <source>
        <dbReference type="ARBA" id="ARBA00023004"/>
    </source>
</evidence>
<evidence type="ECO:0000313" key="10">
    <source>
        <dbReference type="EMBL" id="KLN62040.1"/>
    </source>
</evidence>
<keyword evidence="5" id="KW-0408">Iron</keyword>
<dbReference type="STRING" id="1489064.WH96_00365"/>
<dbReference type="RefSeq" id="WP_047762170.1">
    <property type="nucleotide sequence ID" value="NZ_LAQL01000002.1"/>
</dbReference>
<accession>A0A0H2MZF1</accession>
<sequence length="68" mass="7323">MYVCICNGFTEKDVKNVVGLGASSVAGVYKAMDCSPQCGKCGCDIKDMLDEEKSLNAQFAKMRHLAAE</sequence>
<dbReference type="PANTHER" id="PTHR37424:SF1">
    <property type="entry name" value="BACTERIOFERRITIN-ASSOCIATED FERREDOXIN"/>
    <property type="match status" value="1"/>
</dbReference>
<comment type="caution">
    <text evidence="10">The sequence shown here is derived from an EMBL/GenBank/DDBJ whole genome shotgun (WGS) entry which is preliminary data.</text>
</comment>
<evidence type="ECO:0000256" key="7">
    <source>
        <dbReference type="ARBA" id="ARBA00039386"/>
    </source>
</evidence>
<dbReference type="InterPro" id="IPR052371">
    <property type="entry name" value="BFD-associated_ferredoxin"/>
</dbReference>
<gene>
    <name evidence="10" type="ORF">WH96_00365</name>
</gene>
<protein>
    <recommendedName>
        <fullName evidence="7">Bacterioferritin-associated ferredoxin</fullName>
    </recommendedName>
</protein>
<dbReference type="EMBL" id="LAQL01000002">
    <property type="protein sequence ID" value="KLN62040.1"/>
    <property type="molecule type" value="Genomic_DNA"/>
</dbReference>
<dbReference type="Pfam" id="PF04324">
    <property type="entry name" value="Fer2_BFD"/>
    <property type="match status" value="1"/>
</dbReference>
<evidence type="ECO:0000256" key="3">
    <source>
        <dbReference type="ARBA" id="ARBA00022723"/>
    </source>
</evidence>
<organism evidence="10 11">
    <name type="scientific">Kiloniella spongiae</name>
    <dbReference type="NCBI Taxonomy" id="1489064"/>
    <lineage>
        <taxon>Bacteria</taxon>
        <taxon>Pseudomonadati</taxon>
        <taxon>Pseudomonadota</taxon>
        <taxon>Alphaproteobacteria</taxon>
        <taxon>Rhodospirillales</taxon>
        <taxon>Kiloniellaceae</taxon>
        <taxon>Kiloniella</taxon>
    </lineage>
</organism>
<evidence type="ECO:0000256" key="2">
    <source>
        <dbReference type="ARBA" id="ARBA00022714"/>
    </source>
</evidence>
<keyword evidence="6" id="KW-0411">Iron-sulfur</keyword>
<evidence type="ECO:0000313" key="11">
    <source>
        <dbReference type="Proteomes" id="UP000035444"/>
    </source>
</evidence>
<dbReference type="PANTHER" id="PTHR37424">
    <property type="entry name" value="BACTERIOFERRITIN-ASSOCIATED FERREDOXIN"/>
    <property type="match status" value="1"/>
</dbReference>
<name>A0A0H2MZF1_9PROT</name>
<comment type="similarity">
    <text evidence="8">Belongs to the Bfd family.</text>
</comment>
<evidence type="ECO:0000259" key="9">
    <source>
        <dbReference type="Pfam" id="PF04324"/>
    </source>
</evidence>
<evidence type="ECO:0000256" key="1">
    <source>
        <dbReference type="ARBA" id="ARBA00022448"/>
    </source>
</evidence>
<dbReference type="Gene3D" id="1.10.10.1100">
    <property type="entry name" value="BFD-like [2Fe-2S]-binding domain"/>
    <property type="match status" value="1"/>
</dbReference>
<keyword evidence="4" id="KW-0249">Electron transport</keyword>
<evidence type="ECO:0000256" key="8">
    <source>
        <dbReference type="ARBA" id="ARBA00046332"/>
    </source>
</evidence>
<keyword evidence="2" id="KW-0001">2Fe-2S</keyword>
<keyword evidence="1" id="KW-0813">Transport</keyword>